<evidence type="ECO:0000313" key="1">
    <source>
        <dbReference type="EMBL" id="TFY64403.1"/>
    </source>
</evidence>
<protein>
    <submittedName>
        <fullName evidence="1">Uncharacterized protein</fullName>
    </submittedName>
</protein>
<sequence length="124" mass="14348">MPATQAYGFVLDMEIIRHWAIKFYTNSHGDKLSTLSPEDAEEELSTACTVTISMLPMVIYREFPRIPSVWYRLARIDRKKYLLVLKDNETAASTKAKVEPDDVEGVRQKLDLGTQRPRWYPILT</sequence>
<gene>
    <name evidence="1" type="ORF">EVG20_g5954</name>
</gene>
<name>A0A4Y9YRL4_9AGAM</name>
<organism evidence="1 2">
    <name type="scientific">Dentipellis fragilis</name>
    <dbReference type="NCBI Taxonomy" id="205917"/>
    <lineage>
        <taxon>Eukaryota</taxon>
        <taxon>Fungi</taxon>
        <taxon>Dikarya</taxon>
        <taxon>Basidiomycota</taxon>
        <taxon>Agaricomycotina</taxon>
        <taxon>Agaricomycetes</taxon>
        <taxon>Russulales</taxon>
        <taxon>Hericiaceae</taxon>
        <taxon>Dentipellis</taxon>
    </lineage>
</organism>
<reference evidence="1 2" key="1">
    <citation type="submission" date="2019-02" db="EMBL/GenBank/DDBJ databases">
        <title>Genome sequencing of the rare red list fungi Dentipellis fragilis.</title>
        <authorList>
            <person name="Buettner E."/>
            <person name="Kellner H."/>
        </authorList>
    </citation>
    <scope>NUCLEOTIDE SEQUENCE [LARGE SCALE GENOMIC DNA]</scope>
    <source>
        <strain evidence="1 2">DSM 105465</strain>
    </source>
</reference>
<proteinExistence type="predicted"/>
<accession>A0A4Y9YRL4</accession>
<dbReference type="OrthoDB" id="2753611at2759"/>
<dbReference type="AlphaFoldDB" id="A0A4Y9YRL4"/>
<keyword evidence="2" id="KW-1185">Reference proteome</keyword>
<dbReference type="Proteomes" id="UP000298327">
    <property type="component" value="Unassembled WGS sequence"/>
</dbReference>
<comment type="caution">
    <text evidence="1">The sequence shown here is derived from an EMBL/GenBank/DDBJ whole genome shotgun (WGS) entry which is preliminary data.</text>
</comment>
<dbReference type="EMBL" id="SEOQ01000374">
    <property type="protein sequence ID" value="TFY64403.1"/>
    <property type="molecule type" value="Genomic_DNA"/>
</dbReference>
<evidence type="ECO:0000313" key="2">
    <source>
        <dbReference type="Proteomes" id="UP000298327"/>
    </source>
</evidence>